<keyword evidence="2" id="KW-1185">Reference proteome</keyword>
<organism evidence="1 2">
    <name type="scientific">Thermobacillus xylanilyticus</name>
    <dbReference type="NCBI Taxonomy" id="76633"/>
    <lineage>
        <taxon>Bacteria</taxon>
        <taxon>Bacillati</taxon>
        <taxon>Bacillota</taxon>
        <taxon>Bacilli</taxon>
        <taxon>Bacillales</taxon>
        <taxon>Paenibacillaceae</taxon>
        <taxon>Thermobacillus</taxon>
    </lineage>
</organism>
<dbReference type="Proteomes" id="UP000681526">
    <property type="component" value="Unassembled WGS sequence"/>
</dbReference>
<sequence length="128" mass="14491">MTLEDFQRQVSELLLRHRSLLDVLSKHGQSSASVNRAVTKAVTECGCIELHARKQDFRSELDIEELKLKLDHHISGTLCENCRDVLKAELGKQMFYMGALANLLDIKLDDVLEEESKKCATLGIFNMT</sequence>
<gene>
    <name evidence="1" type="primary">txxe 1976</name>
    <name evidence="1" type="ORF">TXXE_14090</name>
</gene>
<dbReference type="RefSeq" id="WP_015253255.1">
    <property type="nucleotide sequence ID" value="NZ_CAJRAY010000075.1"/>
</dbReference>
<dbReference type="EMBL" id="CAJRAY010000075">
    <property type="protein sequence ID" value="CAG5090414.1"/>
    <property type="molecule type" value="Genomic_DNA"/>
</dbReference>
<evidence type="ECO:0000313" key="1">
    <source>
        <dbReference type="EMBL" id="CAG5090414.1"/>
    </source>
</evidence>
<evidence type="ECO:0008006" key="3">
    <source>
        <dbReference type="Google" id="ProtNLM"/>
    </source>
</evidence>
<name>A0ABM8V6D4_THEXY</name>
<comment type="caution">
    <text evidence="1">The sequence shown here is derived from an EMBL/GenBank/DDBJ whole genome shotgun (WGS) entry which is preliminary data.</text>
</comment>
<reference evidence="1 2" key="1">
    <citation type="submission" date="2021-04" db="EMBL/GenBank/DDBJ databases">
        <authorList>
            <person name="Rakotoarivonina H."/>
        </authorList>
    </citation>
    <scope>NUCLEOTIDE SEQUENCE [LARGE SCALE GENOMIC DNA]</scope>
    <source>
        <strain evidence="1 2">XE</strain>
    </source>
</reference>
<protein>
    <recommendedName>
        <fullName evidence="3">DUF1573 domain-containing protein</fullName>
    </recommendedName>
</protein>
<evidence type="ECO:0000313" key="2">
    <source>
        <dbReference type="Proteomes" id="UP000681526"/>
    </source>
</evidence>
<proteinExistence type="predicted"/>
<accession>A0ABM8V6D4</accession>